<reference evidence="3 4" key="1">
    <citation type="submission" date="2017-08" db="EMBL/GenBank/DDBJ databases">
        <title>Infants hospitalized years apart are colonized by the same room-sourced microbial strains.</title>
        <authorList>
            <person name="Brooks B."/>
            <person name="Olm M.R."/>
            <person name="Firek B.A."/>
            <person name="Baker R."/>
            <person name="Thomas B.C."/>
            <person name="Morowitz M.J."/>
            <person name="Banfield J.F."/>
        </authorList>
    </citation>
    <scope>NUCLEOTIDE SEQUENCE [LARGE SCALE GENOMIC DNA]</scope>
    <source>
        <strain evidence="3">S2_005_003_R2_41</strain>
    </source>
</reference>
<dbReference type="SUPFAM" id="SSF111364">
    <property type="entry name" value="Tsx-like channel"/>
    <property type="match status" value="1"/>
</dbReference>
<organism evidence="3 4">
    <name type="scientific">Variovorax paradoxus</name>
    <dbReference type="NCBI Taxonomy" id="34073"/>
    <lineage>
        <taxon>Bacteria</taxon>
        <taxon>Pseudomonadati</taxon>
        <taxon>Pseudomonadota</taxon>
        <taxon>Betaproteobacteria</taxon>
        <taxon>Burkholderiales</taxon>
        <taxon>Comamonadaceae</taxon>
        <taxon>Variovorax</taxon>
    </lineage>
</organism>
<dbReference type="GO" id="GO:0009279">
    <property type="term" value="C:cell outer membrane"/>
    <property type="evidence" value="ECO:0007669"/>
    <property type="project" value="InterPro"/>
</dbReference>
<keyword evidence="2" id="KW-0732">Signal</keyword>
<protein>
    <recommendedName>
        <fullName evidence="5">Nucleoside-specific outer membrane channel protein Tsx</fullName>
    </recommendedName>
</protein>
<accession>A0A2W5Q758</accession>
<dbReference type="Pfam" id="PF03502">
    <property type="entry name" value="Channel_Tsx"/>
    <property type="match status" value="1"/>
</dbReference>
<dbReference type="Proteomes" id="UP000249135">
    <property type="component" value="Unassembled WGS sequence"/>
</dbReference>
<proteinExistence type="inferred from homology"/>
<feature type="chain" id="PRO_5016049148" description="Nucleoside-specific outer membrane channel protein Tsx" evidence="2">
    <location>
        <begin position="24"/>
        <end position="267"/>
    </location>
</feature>
<dbReference type="InterPro" id="IPR018013">
    <property type="entry name" value="Channel_Tsx-like"/>
</dbReference>
<evidence type="ECO:0008006" key="5">
    <source>
        <dbReference type="Google" id="ProtNLM"/>
    </source>
</evidence>
<dbReference type="InterPro" id="IPR036777">
    <property type="entry name" value="Channel_Tsx-like_sf"/>
</dbReference>
<dbReference type="EMBL" id="QFPP01000147">
    <property type="protein sequence ID" value="PZQ74111.1"/>
    <property type="molecule type" value="Genomic_DNA"/>
</dbReference>
<evidence type="ECO:0000313" key="4">
    <source>
        <dbReference type="Proteomes" id="UP000249135"/>
    </source>
</evidence>
<evidence type="ECO:0000313" key="3">
    <source>
        <dbReference type="EMBL" id="PZQ74111.1"/>
    </source>
</evidence>
<dbReference type="AlphaFoldDB" id="A0A2W5Q758"/>
<dbReference type="Gene3D" id="2.40.230.20">
    <property type="entry name" value="Nucleoside-specific channel-forming protein, Tsx-like"/>
    <property type="match status" value="1"/>
</dbReference>
<evidence type="ECO:0000256" key="1">
    <source>
        <dbReference type="ARBA" id="ARBA00008728"/>
    </source>
</evidence>
<comment type="caution">
    <text evidence="3">The sequence shown here is derived from an EMBL/GenBank/DDBJ whole genome shotgun (WGS) entry which is preliminary data.</text>
</comment>
<feature type="signal peptide" evidence="2">
    <location>
        <begin position="1"/>
        <end position="23"/>
    </location>
</feature>
<gene>
    <name evidence="3" type="ORF">DI563_13160</name>
</gene>
<sequence length="267" mass="29530">MKFNSLVGTVGMAVAMSATSAMSADWSTSNFEYRRGSSYNDNGSTGGPKFSKDILQFENVSGFGWGRSYYFLSMAKSDSKDAGYSELYSEGSVYLSLSKALKKDFSFGFIKDANLNAGYNFGSKNSAFGSNPKVLTYGLGVELDVPKFSYFNVDIAAFRDVGTYSGFGGGKLCGRNSTTYQITPYWSAPIRMGDFRFVFDGYMDIIGAHGSCSQQVLTQIQLKLDVGNFWGKPDSVYMGIEYQYWKNKFGNSANTERVPQFVINWTL</sequence>
<name>A0A2W5Q758_VARPD</name>
<evidence type="ECO:0000256" key="2">
    <source>
        <dbReference type="SAM" id="SignalP"/>
    </source>
</evidence>
<comment type="similarity">
    <text evidence="1">Belongs to the nucleoside-specific channel-forming outer membrane porin (Tsx) (TC 1.B.10) family.</text>
</comment>